<dbReference type="eggNOG" id="ENOG502RPUA">
    <property type="taxonomic scope" value="Eukaryota"/>
</dbReference>
<evidence type="ECO:0000313" key="5">
    <source>
        <dbReference type="Proteomes" id="UP000002630"/>
    </source>
</evidence>
<feature type="compositionally biased region" description="Basic and acidic residues" evidence="2">
    <location>
        <begin position="418"/>
        <end position="428"/>
    </location>
</feature>
<feature type="compositionally biased region" description="Low complexity" evidence="2">
    <location>
        <begin position="810"/>
        <end position="846"/>
    </location>
</feature>
<dbReference type="Pfam" id="PF01734">
    <property type="entry name" value="Patatin"/>
    <property type="match status" value="1"/>
</dbReference>
<dbReference type="EMBL" id="FN649742">
    <property type="protein sequence ID" value="CBN75471.1"/>
    <property type="molecule type" value="Genomic_DNA"/>
</dbReference>
<name>D8LUD0_ECTSI</name>
<dbReference type="AlphaFoldDB" id="D8LUD0"/>
<organism evidence="4 5">
    <name type="scientific">Ectocarpus siliculosus</name>
    <name type="common">Brown alga</name>
    <name type="synonym">Conferva siliculosa</name>
    <dbReference type="NCBI Taxonomy" id="2880"/>
    <lineage>
        <taxon>Eukaryota</taxon>
        <taxon>Sar</taxon>
        <taxon>Stramenopiles</taxon>
        <taxon>Ochrophyta</taxon>
        <taxon>PX clade</taxon>
        <taxon>Phaeophyceae</taxon>
        <taxon>Ectocarpales</taxon>
        <taxon>Ectocarpaceae</taxon>
        <taxon>Ectocarpus</taxon>
    </lineage>
</organism>
<dbReference type="InParanoid" id="D8LUD0"/>
<reference evidence="4 5" key="1">
    <citation type="journal article" date="2010" name="Nature">
        <title>The Ectocarpus genome and the independent evolution of multicellularity in brown algae.</title>
        <authorList>
            <person name="Cock J.M."/>
            <person name="Sterck L."/>
            <person name="Rouze P."/>
            <person name="Scornet D."/>
            <person name="Allen A.E."/>
            <person name="Amoutzias G."/>
            <person name="Anthouard V."/>
            <person name="Artiguenave F."/>
            <person name="Aury J.M."/>
            <person name="Badger J.H."/>
            <person name="Beszteri B."/>
            <person name="Billiau K."/>
            <person name="Bonnet E."/>
            <person name="Bothwell J.H."/>
            <person name="Bowler C."/>
            <person name="Boyen C."/>
            <person name="Brownlee C."/>
            <person name="Carrano C.J."/>
            <person name="Charrier B."/>
            <person name="Cho G.Y."/>
            <person name="Coelho S.M."/>
            <person name="Collen J."/>
            <person name="Corre E."/>
            <person name="Da Silva C."/>
            <person name="Delage L."/>
            <person name="Delaroque N."/>
            <person name="Dittami S.M."/>
            <person name="Doulbeau S."/>
            <person name="Elias M."/>
            <person name="Farnham G."/>
            <person name="Gachon C.M."/>
            <person name="Gschloessl B."/>
            <person name="Heesch S."/>
            <person name="Jabbari K."/>
            <person name="Jubin C."/>
            <person name="Kawai H."/>
            <person name="Kimura K."/>
            <person name="Kloareg B."/>
            <person name="Kupper F.C."/>
            <person name="Lang D."/>
            <person name="Le Bail A."/>
            <person name="Leblanc C."/>
            <person name="Lerouge P."/>
            <person name="Lohr M."/>
            <person name="Lopez P.J."/>
            <person name="Martens C."/>
            <person name="Maumus F."/>
            <person name="Michel G."/>
            <person name="Miranda-Saavedra D."/>
            <person name="Morales J."/>
            <person name="Moreau H."/>
            <person name="Motomura T."/>
            <person name="Nagasato C."/>
            <person name="Napoli C.A."/>
            <person name="Nelson D.R."/>
            <person name="Nyvall-Collen P."/>
            <person name="Peters A.F."/>
            <person name="Pommier C."/>
            <person name="Potin P."/>
            <person name="Poulain J."/>
            <person name="Quesneville H."/>
            <person name="Read B."/>
            <person name="Rensing S.A."/>
            <person name="Ritter A."/>
            <person name="Rousvoal S."/>
            <person name="Samanta M."/>
            <person name="Samson G."/>
            <person name="Schroeder D.C."/>
            <person name="Segurens B."/>
            <person name="Strittmatter M."/>
            <person name="Tonon T."/>
            <person name="Tregear J.W."/>
            <person name="Valentin K."/>
            <person name="von Dassow P."/>
            <person name="Yamagishi T."/>
            <person name="Van de Peer Y."/>
            <person name="Wincker P."/>
        </authorList>
    </citation>
    <scope>NUCLEOTIDE SEQUENCE [LARGE SCALE GENOMIC DNA]</scope>
    <source>
        <strain evidence="5">Ec32 / CCAP1310/4</strain>
    </source>
</reference>
<feature type="compositionally biased region" description="Basic and acidic residues" evidence="2">
    <location>
        <begin position="491"/>
        <end position="500"/>
    </location>
</feature>
<feature type="region of interest" description="Disordered" evidence="2">
    <location>
        <begin position="487"/>
        <end position="522"/>
    </location>
</feature>
<feature type="region of interest" description="Disordered" evidence="2">
    <location>
        <begin position="177"/>
        <end position="208"/>
    </location>
</feature>
<feature type="compositionally biased region" description="Low complexity" evidence="2">
    <location>
        <begin position="501"/>
        <end position="513"/>
    </location>
</feature>
<accession>D8LUD0</accession>
<dbReference type="InterPro" id="IPR002641">
    <property type="entry name" value="PNPLA_dom"/>
</dbReference>
<feature type="domain" description="PNPLA" evidence="3">
    <location>
        <begin position="258"/>
        <end position="309"/>
    </location>
</feature>
<keyword evidence="1" id="KW-0443">Lipid metabolism</keyword>
<feature type="region of interest" description="Disordered" evidence="2">
    <location>
        <begin position="741"/>
        <end position="846"/>
    </location>
</feature>
<evidence type="ECO:0000256" key="2">
    <source>
        <dbReference type="SAM" id="MobiDB-lite"/>
    </source>
</evidence>
<dbReference type="OrthoDB" id="45309at2759"/>
<feature type="compositionally biased region" description="Basic residues" evidence="2">
    <location>
        <begin position="79"/>
        <end position="89"/>
    </location>
</feature>
<evidence type="ECO:0000256" key="1">
    <source>
        <dbReference type="ARBA" id="ARBA00023098"/>
    </source>
</evidence>
<protein>
    <recommendedName>
        <fullName evidence="3">PNPLA domain-containing protein</fullName>
    </recommendedName>
</protein>
<feature type="region of interest" description="Disordered" evidence="2">
    <location>
        <begin position="19"/>
        <end position="96"/>
    </location>
</feature>
<feature type="compositionally biased region" description="Basic residues" evidence="2">
    <location>
        <begin position="794"/>
        <end position="809"/>
    </location>
</feature>
<dbReference type="InterPro" id="IPR016035">
    <property type="entry name" value="Acyl_Trfase/lysoPLipase"/>
</dbReference>
<dbReference type="Gene3D" id="3.40.1090.10">
    <property type="entry name" value="Cytosolic phospholipase A2 catalytic domain"/>
    <property type="match status" value="1"/>
</dbReference>
<gene>
    <name evidence="4" type="ORF">Esi_0099_0100</name>
</gene>
<proteinExistence type="predicted"/>
<dbReference type="GO" id="GO:0006629">
    <property type="term" value="P:lipid metabolic process"/>
    <property type="evidence" value="ECO:0007669"/>
    <property type="project" value="UniProtKB-KW"/>
</dbReference>
<dbReference type="Proteomes" id="UP000002630">
    <property type="component" value="Linkage Group LG17"/>
</dbReference>
<keyword evidence="5" id="KW-1185">Reference proteome</keyword>
<evidence type="ECO:0000313" key="4">
    <source>
        <dbReference type="EMBL" id="CBN75471.1"/>
    </source>
</evidence>
<sequence length="846" mass="87368">MVLASMLGPCLLRDGRTTIEKQDYASNNPPPQQKPWWKKGRSAAPPPAPPAHFAATHGRHRSADGQTARSSGGRAEAAKRRKKKKHATIKGRPIVKGGKDRGLWRSIFGPRPLLEVHSIDQLSQLVDAEGWGLEDLSVLTGGPRPAESAAATSTTPAIAAADADDVALESLAAADGAASKVATEPGVTSGGGAAPATVESNDDGEGNTAAARAEDIPVFPTPPIPPQEELHPAVQALLERATAGTKPSMHGDGRRIGLAIEGGGMRGCVAAGMASCLHFLGMADSFDCVYGASAGSLIGAYFVSRQSNGTAVYHDVLPSAGARFIDMAKFPQALGFELPKVPRKGNGGASGEEELGALEAARAASFARVIGLDFLLKDVVGRVHGLDFDAFSANDKLQPLHVVEERVTTLPPTSGTDSDNRAGGEGRETVVTASSPVDREGREESGQESGNGAGELATTQPRAGFLGGGKGEAMKEEEEVVVVVEEEEEESLRKEGEREVPVAAAPAEALESSAGKKEGTIGGGDASELLVDAMVFEPLPYRSAIEDGCTDVVVLCTRPEGSQVLGKKPSIYESRVVKKFFEQHDDPITTSGISNYLQQLEHLRVYAEDALVLGEGSRSGVAQAAPKGGAGEGREAFLLAIAPAAASKEVGQLEMDRRVILQGCRDGFAACYDAFVGPAKSLAAAAADDGADVVGPLARSGAEVALEYFPDSLLSTPADINATYLETGHLISDNQGQGLFSPLPPLAGTTASEASEGVGGGRRGFGRSWLGRNKGGGASSLSPLKISPSDGRRGLLRRLLSRSKLRRKPQASSSRSAAPAPAPAEAVVTGGAESVSAAAAAADPAR</sequence>
<evidence type="ECO:0000259" key="3">
    <source>
        <dbReference type="Pfam" id="PF01734"/>
    </source>
</evidence>
<dbReference type="EMBL" id="FN649232">
    <property type="protein sequence ID" value="CBN75471.1"/>
    <property type="molecule type" value="Genomic_DNA"/>
</dbReference>
<feature type="region of interest" description="Disordered" evidence="2">
    <location>
        <begin position="407"/>
        <end position="462"/>
    </location>
</feature>
<dbReference type="SUPFAM" id="SSF52151">
    <property type="entry name" value="FabD/lysophospholipase-like"/>
    <property type="match status" value="1"/>
</dbReference>